<protein>
    <recommendedName>
        <fullName evidence="3">Lipoprotein</fullName>
    </recommendedName>
</protein>
<keyword evidence="2" id="KW-1185">Reference proteome</keyword>
<sequence>MKKLLIILSVLICFACDPMNGKMSFKNESDSDIYIRIIFFKDSTVIGTMVGLRNIKAYENRKIGKLYSWESEFENANKDSLSIVIYDNYDFLSNSDEQSNKIKSDSLLKVGDFEYKNYTLKDLNRLKWQITYPDDGFKKGEKLKE</sequence>
<proteinExistence type="predicted"/>
<organism evidence="1 2">
    <name type="scientific">Paenimyroides ceti</name>
    <dbReference type="NCBI Taxonomy" id="395087"/>
    <lineage>
        <taxon>Bacteria</taxon>
        <taxon>Pseudomonadati</taxon>
        <taxon>Bacteroidota</taxon>
        <taxon>Flavobacteriia</taxon>
        <taxon>Flavobacteriales</taxon>
        <taxon>Flavobacteriaceae</taxon>
        <taxon>Paenimyroides</taxon>
    </lineage>
</organism>
<dbReference type="Proteomes" id="UP001242368">
    <property type="component" value="Unassembled WGS sequence"/>
</dbReference>
<comment type="caution">
    <text evidence="1">The sequence shown here is derived from an EMBL/GenBank/DDBJ whole genome shotgun (WGS) entry which is preliminary data.</text>
</comment>
<evidence type="ECO:0000313" key="1">
    <source>
        <dbReference type="EMBL" id="MDN3707097.1"/>
    </source>
</evidence>
<accession>A0ABT8CU65</accession>
<gene>
    <name evidence="1" type="ORF">QW060_08110</name>
</gene>
<dbReference type="EMBL" id="JAUFQU010000001">
    <property type="protein sequence ID" value="MDN3707097.1"/>
    <property type="molecule type" value="Genomic_DNA"/>
</dbReference>
<evidence type="ECO:0000313" key="2">
    <source>
        <dbReference type="Proteomes" id="UP001242368"/>
    </source>
</evidence>
<evidence type="ECO:0008006" key="3">
    <source>
        <dbReference type="Google" id="ProtNLM"/>
    </source>
</evidence>
<name>A0ABT8CU65_9FLAO</name>
<reference evidence="2" key="1">
    <citation type="journal article" date="2019" name="Int. J. Syst. Evol. Microbiol.">
        <title>The Global Catalogue of Microorganisms (GCM) 10K type strain sequencing project: providing services to taxonomists for standard genome sequencing and annotation.</title>
        <authorList>
            <consortium name="The Broad Institute Genomics Platform"/>
            <consortium name="The Broad Institute Genome Sequencing Center for Infectious Disease"/>
            <person name="Wu L."/>
            <person name="Ma J."/>
        </authorList>
    </citation>
    <scope>NUCLEOTIDE SEQUENCE [LARGE SCALE GENOMIC DNA]</scope>
    <source>
        <strain evidence="2">CECT 7184</strain>
    </source>
</reference>
<dbReference type="RefSeq" id="WP_290363136.1">
    <property type="nucleotide sequence ID" value="NZ_JAUFQU010000001.1"/>
</dbReference>